<protein>
    <submittedName>
        <fullName evidence="2">Uncharacterized protein</fullName>
    </submittedName>
</protein>
<proteinExistence type="predicted"/>
<evidence type="ECO:0000256" key="1">
    <source>
        <dbReference type="SAM" id="Coils"/>
    </source>
</evidence>
<dbReference type="EMBL" id="JAUIZM010000004">
    <property type="protein sequence ID" value="KAK1390807.1"/>
    <property type="molecule type" value="Genomic_DNA"/>
</dbReference>
<reference evidence="2" key="1">
    <citation type="submission" date="2023-02" db="EMBL/GenBank/DDBJ databases">
        <title>Genome of toxic invasive species Heracleum sosnowskyi carries increased number of genes despite the absence of recent whole-genome duplications.</title>
        <authorList>
            <person name="Schelkunov M."/>
            <person name="Shtratnikova V."/>
            <person name="Makarenko M."/>
            <person name="Klepikova A."/>
            <person name="Omelchenko D."/>
            <person name="Novikova G."/>
            <person name="Obukhova E."/>
            <person name="Bogdanov V."/>
            <person name="Penin A."/>
            <person name="Logacheva M."/>
        </authorList>
    </citation>
    <scope>NUCLEOTIDE SEQUENCE</scope>
    <source>
        <strain evidence="2">Hsosn_3</strain>
        <tissue evidence="2">Leaf</tissue>
    </source>
</reference>
<keyword evidence="3" id="KW-1185">Reference proteome</keyword>
<dbReference type="Proteomes" id="UP001237642">
    <property type="component" value="Unassembled WGS sequence"/>
</dbReference>
<keyword evidence="1" id="KW-0175">Coiled coil</keyword>
<dbReference type="AlphaFoldDB" id="A0AAD8IUW6"/>
<feature type="coiled-coil region" evidence="1">
    <location>
        <begin position="5"/>
        <end position="48"/>
    </location>
</feature>
<comment type="caution">
    <text evidence="2">The sequence shown here is derived from an EMBL/GenBank/DDBJ whole genome shotgun (WGS) entry which is preliminary data.</text>
</comment>
<evidence type="ECO:0000313" key="2">
    <source>
        <dbReference type="EMBL" id="KAK1390807.1"/>
    </source>
</evidence>
<sequence>MEKLISELEKKIEETEKKLKCAQMQPGNLVDLEECARLEKQLDELLQKQEAYWFIRSRVSEVRDGDRNTKYFHHKSSQRKQRNTIEGLYDENGEWQTKDELVEDIITKYYEQLFTSDSPREESCEEVLRCVDKVISHETNAELPRPFSREEIHITYCSETNASVQSNGT</sequence>
<gene>
    <name evidence="2" type="ORF">POM88_018985</name>
</gene>
<reference evidence="2" key="2">
    <citation type="submission" date="2023-05" db="EMBL/GenBank/DDBJ databases">
        <authorList>
            <person name="Schelkunov M.I."/>
        </authorList>
    </citation>
    <scope>NUCLEOTIDE SEQUENCE</scope>
    <source>
        <strain evidence="2">Hsosn_3</strain>
        <tissue evidence="2">Leaf</tissue>
    </source>
</reference>
<evidence type="ECO:0000313" key="3">
    <source>
        <dbReference type="Proteomes" id="UP001237642"/>
    </source>
</evidence>
<name>A0AAD8IUW6_9APIA</name>
<organism evidence="2 3">
    <name type="scientific">Heracleum sosnowskyi</name>
    <dbReference type="NCBI Taxonomy" id="360622"/>
    <lineage>
        <taxon>Eukaryota</taxon>
        <taxon>Viridiplantae</taxon>
        <taxon>Streptophyta</taxon>
        <taxon>Embryophyta</taxon>
        <taxon>Tracheophyta</taxon>
        <taxon>Spermatophyta</taxon>
        <taxon>Magnoliopsida</taxon>
        <taxon>eudicotyledons</taxon>
        <taxon>Gunneridae</taxon>
        <taxon>Pentapetalae</taxon>
        <taxon>asterids</taxon>
        <taxon>campanulids</taxon>
        <taxon>Apiales</taxon>
        <taxon>Apiaceae</taxon>
        <taxon>Apioideae</taxon>
        <taxon>apioid superclade</taxon>
        <taxon>Tordylieae</taxon>
        <taxon>Tordyliinae</taxon>
        <taxon>Heracleum</taxon>
    </lineage>
</organism>
<accession>A0AAD8IUW6</accession>